<reference evidence="1" key="1">
    <citation type="submission" date="2023-06" db="EMBL/GenBank/DDBJ databases">
        <title>Genomic analysis of the entomopathogenic nematode Steinernema hermaphroditum.</title>
        <authorList>
            <person name="Schwarz E.M."/>
            <person name="Heppert J.K."/>
            <person name="Baniya A."/>
            <person name="Schwartz H.T."/>
            <person name="Tan C.-H."/>
            <person name="Antoshechkin I."/>
            <person name="Sternberg P.W."/>
            <person name="Goodrich-Blair H."/>
            <person name="Dillman A.R."/>
        </authorList>
    </citation>
    <scope>NUCLEOTIDE SEQUENCE</scope>
    <source>
        <strain evidence="1">PS9179</strain>
        <tissue evidence="1">Whole animal</tissue>
    </source>
</reference>
<organism evidence="1 2">
    <name type="scientific">Steinernema hermaphroditum</name>
    <dbReference type="NCBI Taxonomy" id="289476"/>
    <lineage>
        <taxon>Eukaryota</taxon>
        <taxon>Metazoa</taxon>
        <taxon>Ecdysozoa</taxon>
        <taxon>Nematoda</taxon>
        <taxon>Chromadorea</taxon>
        <taxon>Rhabditida</taxon>
        <taxon>Tylenchina</taxon>
        <taxon>Panagrolaimomorpha</taxon>
        <taxon>Strongyloidoidea</taxon>
        <taxon>Steinernematidae</taxon>
        <taxon>Steinernema</taxon>
    </lineage>
</organism>
<protein>
    <submittedName>
        <fullName evidence="1">Uncharacterized protein</fullName>
    </submittedName>
</protein>
<dbReference type="AlphaFoldDB" id="A0AA39H9A0"/>
<gene>
    <name evidence="1" type="ORF">QR680_015808</name>
</gene>
<name>A0AA39H9A0_9BILA</name>
<dbReference type="EMBL" id="JAUCMV010000004">
    <property type="protein sequence ID" value="KAK0401475.1"/>
    <property type="molecule type" value="Genomic_DNA"/>
</dbReference>
<accession>A0AA39H9A0</accession>
<dbReference type="Proteomes" id="UP001175271">
    <property type="component" value="Unassembled WGS sequence"/>
</dbReference>
<comment type="caution">
    <text evidence="1">The sequence shown here is derived from an EMBL/GenBank/DDBJ whole genome shotgun (WGS) entry which is preliminary data.</text>
</comment>
<proteinExistence type="predicted"/>
<keyword evidence="2" id="KW-1185">Reference proteome</keyword>
<evidence type="ECO:0000313" key="2">
    <source>
        <dbReference type="Proteomes" id="UP001175271"/>
    </source>
</evidence>
<evidence type="ECO:0000313" key="1">
    <source>
        <dbReference type="EMBL" id="KAK0401475.1"/>
    </source>
</evidence>
<sequence>MGSQLFLSSSVPASSISSLYGKVSPLPSNCPTCSAGSQNVYPNSNDANIVASEQKAIGAFTCSNMCICATDGVCYMIKTPTTSAAFYPFCTGGTCVTYVLIDGAQDSDGFLATDGSGMMFTVGQQFPNPTTTTRFPVTQPNAYMQARSTGCNGCPVQTCS</sequence>